<dbReference type="GO" id="GO:0005975">
    <property type="term" value="P:carbohydrate metabolic process"/>
    <property type="evidence" value="ECO:0007669"/>
    <property type="project" value="InterPro"/>
</dbReference>
<dbReference type="InterPro" id="IPR008928">
    <property type="entry name" value="6-hairpin_glycosidase_sf"/>
</dbReference>
<keyword evidence="2" id="KW-1185">Reference proteome</keyword>
<accession>A0A0S6W3U4</accession>
<evidence type="ECO:0000313" key="2">
    <source>
        <dbReference type="Proteomes" id="UP000030700"/>
    </source>
</evidence>
<dbReference type="EMBL" id="DF820459">
    <property type="protein sequence ID" value="GAK53004.1"/>
    <property type="molecule type" value="Genomic_DNA"/>
</dbReference>
<dbReference type="Proteomes" id="UP000030700">
    <property type="component" value="Unassembled WGS sequence"/>
</dbReference>
<gene>
    <name evidence="1" type="ORF">U14_04263</name>
</gene>
<organism evidence="1">
    <name type="scientific">Candidatus Moduliflexus flocculans</name>
    <dbReference type="NCBI Taxonomy" id="1499966"/>
    <lineage>
        <taxon>Bacteria</taxon>
        <taxon>Candidatus Moduliflexota</taxon>
        <taxon>Candidatus Moduliflexia</taxon>
        <taxon>Candidatus Moduliflexales</taxon>
        <taxon>Candidatus Moduliflexaceae</taxon>
    </lineage>
</organism>
<name>A0A0S6W3U4_9BACT</name>
<evidence type="ECO:0000313" key="1">
    <source>
        <dbReference type="EMBL" id="GAK53004.1"/>
    </source>
</evidence>
<evidence type="ECO:0008006" key="3">
    <source>
        <dbReference type="Google" id="ProtNLM"/>
    </source>
</evidence>
<dbReference type="HOGENOM" id="CLU_276188_0_0_0"/>
<protein>
    <recommendedName>
        <fullName evidence="3">Glycosyl hydrolase 36 catalytic domain-containing protein</fullName>
    </recommendedName>
</protein>
<reference evidence="1" key="1">
    <citation type="journal article" date="2015" name="PeerJ">
        <title>First genomic representation of candidate bacterial phylum KSB3 points to enhanced environmental sensing as a trigger of wastewater bulking.</title>
        <authorList>
            <person name="Sekiguchi Y."/>
            <person name="Ohashi A."/>
            <person name="Parks D.H."/>
            <person name="Yamauchi T."/>
            <person name="Tyson G.W."/>
            <person name="Hugenholtz P."/>
        </authorList>
    </citation>
    <scope>NUCLEOTIDE SEQUENCE [LARGE SCALE GENOMIC DNA]</scope>
</reference>
<proteinExistence type="predicted"/>
<dbReference type="AlphaFoldDB" id="A0A0S6W3U4"/>
<sequence length="1161" mass="129595">MSTSQSTLQVGATILRNAPQPVTGEYVEIEGEAYHKIANYDQMPPFFMTIVSDADHWLFISSTGGLSAGRQNANSALFPYYTEDQIAEHAENTGHKTILLATRDGQLMRWEPFSDRDAGAYQLQRNLYKNVPGNALIFEECNLDLQLTFRISWRTSSRYGFVVTAELQNDTSTSCQVHVLSGLQNLLPYGVTAQTQRTFSVLLDAYKRNELDQTTGIGMFSLSSTLTDLAEPSESLQATTVWQTGLEGAQYLLSPAQVAAFRQGAAIQPETDVRGRRAAYFASATLELPAAAEKRWYLVAEVNQDHARLAALRNELRASSPAELAARLETDIAAGTANLRTLIANADGLQVSADQMCTAHHLSNVLFNIMRGGVFADGYRVAKADFSNFLSARNRRAFEANQAFVQALPDSLTIQELRQRAVQSGSTDLERLCYEYLPLTFSRRHGDPSRPWNTFSINLRQPDGSRKLDYQGNWRDIFQNWEPLAYSFPEFVENMISAFLNATTPDGYNPYRVTRNGIEWEVPEPENPWANIGYWGDHQIIYLLKLLETAAQLHPGRLSAMLNHRMFSHANVPYKIKPYQEILRDWYSTIDFDWTLEEAIEKRVAEIGADGKLAADASGRVAHVTLTEKLLILLLAKLSNFVPDGGIWMNTQRPEWNDANNALVGKGLSVVTLCYLRRFIGFCLEMFQHANETQYEISAEVAQFMQAIRAGLEQFQPVIQSGFSAAARRAFMDVVGEAGSAYRQRYYQQGISGAATTLTKQEMIAFLELAQAYVEQSIRANRREDGLFHSYNTLKLAEGEASIRNLSLMLEGQVAALSAGLLSSADALNLLRALRQSDLYRADQHSYILYPNRNLPGFLQKNTFSATQVADSRLIAALVANQDTTLITRDVNGDYHFNGAFKNAKQINAALAALEQQPQYAELVKQEAAKILDMFETHFDHQAFTGRSGTFFAYEGLGSIYWHMISKLLLATQENFFRAIAHGEPASVIADLAAAYYDIRQGIGFNKSPDVYGAFPTDPYSHTPAGRGAQQPGMTGQVKEEVLTRWGELGVIVRDGALTFAPRLLRSQEFLTQPERFTYFDATGQAQTIDLPAGSLAFTFCQTPIIYRAAASPRIEVEFADGSQQAIEGQQLTVELSQRIFARDGAVRRLTVWTSIEYRNI</sequence>
<dbReference type="SUPFAM" id="SSF48208">
    <property type="entry name" value="Six-hairpin glycosidases"/>
    <property type="match status" value="1"/>
</dbReference>
<dbReference type="STRING" id="1499966.U14_04263"/>